<dbReference type="AlphaFoldDB" id="A0A0R1U2D4"/>
<comment type="subcellular location">
    <subcellularLocation>
        <location evidence="1">Cell membrane</location>
        <topology evidence="1">Multi-pass membrane protein</topology>
    </subcellularLocation>
</comment>
<dbReference type="Proteomes" id="UP000051324">
    <property type="component" value="Unassembled WGS sequence"/>
</dbReference>
<proteinExistence type="predicted"/>
<feature type="transmembrane region" description="Helical" evidence="9">
    <location>
        <begin position="153"/>
        <end position="174"/>
    </location>
</feature>
<evidence type="ECO:0000256" key="9">
    <source>
        <dbReference type="SAM" id="Phobius"/>
    </source>
</evidence>
<feature type="transmembrane region" description="Helical" evidence="9">
    <location>
        <begin position="433"/>
        <end position="450"/>
    </location>
</feature>
<evidence type="ECO:0000256" key="7">
    <source>
        <dbReference type="ARBA" id="ARBA00022989"/>
    </source>
</evidence>
<evidence type="ECO:0000256" key="6">
    <source>
        <dbReference type="ARBA" id="ARBA00022692"/>
    </source>
</evidence>
<dbReference type="InterPro" id="IPR013853">
    <property type="entry name" value="EIIC-GAT"/>
</dbReference>
<evidence type="ECO:0000256" key="3">
    <source>
        <dbReference type="ARBA" id="ARBA00022475"/>
    </source>
</evidence>
<dbReference type="PANTHER" id="PTHR37324">
    <property type="entry name" value="PTS SYSTEM GALACTITOL-SPECIFIC EIIC COMPONENT"/>
    <property type="match status" value="1"/>
</dbReference>
<keyword evidence="8 9" id="KW-0472">Membrane</keyword>
<evidence type="ECO:0000256" key="1">
    <source>
        <dbReference type="ARBA" id="ARBA00004651"/>
    </source>
</evidence>
<keyword evidence="7 9" id="KW-1133">Transmembrane helix</keyword>
<feature type="transmembrane region" description="Helical" evidence="9">
    <location>
        <begin position="26"/>
        <end position="49"/>
    </location>
</feature>
<evidence type="ECO:0000256" key="5">
    <source>
        <dbReference type="ARBA" id="ARBA00022683"/>
    </source>
</evidence>
<feature type="transmembrane region" description="Helical" evidence="9">
    <location>
        <begin position="265"/>
        <end position="284"/>
    </location>
</feature>
<feature type="transmembrane region" description="Helical" evidence="9">
    <location>
        <begin position="322"/>
        <end position="339"/>
    </location>
</feature>
<dbReference type="PIRSF" id="PIRSF006304">
    <property type="entry name" value="GatC"/>
    <property type="match status" value="1"/>
</dbReference>
<dbReference type="Pfam" id="PF03611">
    <property type="entry name" value="EIIC-GAT"/>
    <property type="match status" value="1"/>
</dbReference>
<organism evidence="11 12">
    <name type="scientific">Ligilactobacillus apodemi DSM 16634 = JCM 16172</name>
    <dbReference type="NCBI Taxonomy" id="1423724"/>
    <lineage>
        <taxon>Bacteria</taxon>
        <taxon>Bacillati</taxon>
        <taxon>Bacillota</taxon>
        <taxon>Bacilli</taxon>
        <taxon>Lactobacillales</taxon>
        <taxon>Lactobacillaceae</taxon>
        <taxon>Ligilactobacillus</taxon>
    </lineage>
</organism>
<dbReference type="GO" id="GO:0009401">
    <property type="term" value="P:phosphoenolpyruvate-dependent sugar phosphotransferase system"/>
    <property type="evidence" value="ECO:0007669"/>
    <property type="project" value="UniProtKB-KW"/>
</dbReference>
<evidence type="ECO:0000313" key="12">
    <source>
        <dbReference type="Proteomes" id="UP000051324"/>
    </source>
</evidence>
<feature type="transmembrane region" description="Helical" evidence="9">
    <location>
        <begin position="113"/>
        <end position="133"/>
    </location>
</feature>
<dbReference type="GO" id="GO:0005886">
    <property type="term" value="C:plasma membrane"/>
    <property type="evidence" value="ECO:0007669"/>
    <property type="project" value="UniProtKB-SubCell"/>
</dbReference>
<keyword evidence="3" id="KW-1003">Cell membrane</keyword>
<reference evidence="11 12" key="1">
    <citation type="journal article" date="2015" name="Genome Announc.">
        <title>Expanding the biotechnology potential of lactobacilli through comparative genomics of 213 strains and associated genera.</title>
        <authorList>
            <person name="Sun Z."/>
            <person name="Harris H.M."/>
            <person name="McCann A."/>
            <person name="Guo C."/>
            <person name="Argimon S."/>
            <person name="Zhang W."/>
            <person name="Yang X."/>
            <person name="Jeffery I.B."/>
            <person name="Cooney J.C."/>
            <person name="Kagawa T.F."/>
            <person name="Liu W."/>
            <person name="Song Y."/>
            <person name="Salvetti E."/>
            <person name="Wrobel A."/>
            <person name="Rasinkangas P."/>
            <person name="Parkhill J."/>
            <person name="Rea M.C."/>
            <person name="O'Sullivan O."/>
            <person name="Ritari J."/>
            <person name="Douillard F.P."/>
            <person name="Paul Ross R."/>
            <person name="Yang R."/>
            <person name="Briner A.E."/>
            <person name="Felis G.E."/>
            <person name="de Vos W.M."/>
            <person name="Barrangou R."/>
            <person name="Klaenhammer T.R."/>
            <person name="Caufield P.W."/>
            <person name="Cui Y."/>
            <person name="Zhang H."/>
            <person name="O'Toole P.W."/>
        </authorList>
    </citation>
    <scope>NUCLEOTIDE SEQUENCE [LARGE SCALE GENOMIC DNA]</scope>
    <source>
        <strain evidence="11 12">DSM 16634</strain>
    </source>
</reference>
<dbReference type="PATRIC" id="fig|1423724.4.peg.1124"/>
<feature type="transmembrane region" description="Helical" evidence="9">
    <location>
        <begin position="55"/>
        <end position="75"/>
    </location>
</feature>
<dbReference type="PANTHER" id="PTHR37324:SF2">
    <property type="entry name" value="PTS SYSTEM GALACTITOL-SPECIFIC EIIC COMPONENT"/>
    <property type="match status" value="1"/>
</dbReference>
<accession>A0A0R1U2D4</accession>
<keyword evidence="2" id="KW-0813">Transport</keyword>
<dbReference type="InterPro" id="IPR013014">
    <property type="entry name" value="PTS_EIIC_2"/>
</dbReference>
<dbReference type="STRING" id="1423724.FC32_GL001081"/>
<feature type="transmembrane region" description="Helical" evidence="9">
    <location>
        <begin position="242"/>
        <end position="259"/>
    </location>
</feature>
<dbReference type="EMBL" id="AZFT01000053">
    <property type="protein sequence ID" value="KRL83819.1"/>
    <property type="molecule type" value="Genomic_DNA"/>
</dbReference>
<protein>
    <submittedName>
        <fullName evidence="11">Galactitol PTS, EIIC</fullName>
    </submittedName>
</protein>
<dbReference type="eggNOG" id="COG3775">
    <property type="taxonomic scope" value="Bacteria"/>
</dbReference>
<feature type="domain" description="PTS EIIC type-2" evidence="10">
    <location>
        <begin position="24"/>
        <end position="449"/>
    </location>
</feature>
<dbReference type="GO" id="GO:0015577">
    <property type="term" value="F:galactitol transmembrane transporter activity"/>
    <property type="evidence" value="ECO:0007669"/>
    <property type="project" value="InterPro"/>
</dbReference>
<sequence>MGVTTNDELKEVGVNAMEILKAVVNFVLNLGGPVFVPLIMFIIALVVGLSFKKSLLVAITLGVAFSGMNLVVNYMQEIIAPAGKAMSKSLGVTLNVIDAGWTGVAAITWSYKVAFLFFPLLLAINFVMLTFNWTKTLNVDMWNVWNKIFTYVIVYYFTNNMFLGFIVAAFQIIFELKIGDVWQRHIEDLTGMEGVTVPHFITFFAVILNPLNKLLDYIPLFNKPFDSEAIQKKIGIFGENKVMGFIIGILLGFGAGYGLSKSLMLAVEAATAMTLFPMISKLFMEALNPIADAMGNFMKKHFKDRKVYIGLDWPILAGRSEFWVTVIVLVPVELLLAIVLPNNNILPFAGIINLSFAVAALLLTGANLLRMIVLGIISTPIFLYGGTYFAPMITKLARQTGSFKVPAGQQLSWSTFEGPDFRLFFGQAFAGKWWAIIAAILWTGLFVWLYKDQRRIALPSKRYATLVPVSSPSAVATKATANYQDVALNALDGKHIGGTKKKNDNYRNVDLNAVDGMDFSQKRR</sequence>
<dbReference type="InterPro" id="IPR004703">
    <property type="entry name" value="PTS_sugar-sp_permease"/>
</dbReference>
<name>A0A0R1U2D4_9LACO</name>
<gene>
    <name evidence="11" type="ORF">FC32_GL001081</name>
</gene>
<keyword evidence="6 9" id="KW-0812">Transmembrane</keyword>
<feature type="transmembrane region" description="Helical" evidence="9">
    <location>
        <begin position="371"/>
        <end position="390"/>
    </location>
</feature>
<feature type="transmembrane region" description="Helical" evidence="9">
    <location>
        <begin position="345"/>
        <end position="364"/>
    </location>
</feature>
<evidence type="ECO:0000313" key="11">
    <source>
        <dbReference type="EMBL" id="KRL83819.1"/>
    </source>
</evidence>
<evidence type="ECO:0000256" key="2">
    <source>
        <dbReference type="ARBA" id="ARBA00022448"/>
    </source>
</evidence>
<evidence type="ECO:0000259" key="10">
    <source>
        <dbReference type="PROSITE" id="PS51104"/>
    </source>
</evidence>
<keyword evidence="4" id="KW-0762">Sugar transport</keyword>
<evidence type="ECO:0000256" key="8">
    <source>
        <dbReference type="ARBA" id="ARBA00023136"/>
    </source>
</evidence>
<dbReference type="PROSITE" id="PS51104">
    <property type="entry name" value="PTS_EIIC_TYPE_2"/>
    <property type="match status" value="1"/>
</dbReference>
<comment type="caution">
    <text evidence="11">The sequence shown here is derived from an EMBL/GenBank/DDBJ whole genome shotgun (WGS) entry which is preliminary data.</text>
</comment>
<keyword evidence="12" id="KW-1185">Reference proteome</keyword>
<evidence type="ECO:0000256" key="4">
    <source>
        <dbReference type="ARBA" id="ARBA00022597"/>
    </source>
</evidence>
<keyword evidence="5" id="KW-0598">Phosphotransferase system</keyword>